<dbReference type="InterPro" id="IPR001138">
    <property type="entry name" value="Zn2Cys6_DnaBD"/>
</dbReference>
<dbReference type="CDD" id="cd00067">
    <property type="entry name" value="GAL4"/>
    <property type="match status" value="2"/>
</dbReference>
<protein>
    <recommendedName>
        <fullName evidence="3">Zn(2)-C6 fungal-type domain-containing protein</fullName>
    </recommendedName>
</protein>
<sequence>MAITKPQLPNIYHFQDLTSLGERFRVASLPHQSRRVTRMSAMPLAFDDKHLKKLLDHYCTAEKLGSWVQSAPVIAILKYWVQSTLQCFEHTDTYCSLLLPAESEEKWSDFKEDCVHVALTRIRRDHLGEPAPDPPTSAWAFAIEQLVRDSWRDDSGPLNAVQKPGHLLGGWACERACDLLHTVYESLRSEPNSGYFANLLGSFTGARHLPLPAQSRPQSTPKPACKTCQFNHIACDRSEPVCGQCKLLKVPCNKASEFTGDATTGDDKATSYPFDPLFDESPPHSEPLMELVSRLGPSPIPSFQSELSFFPRAEPTAATRPRVLDLPFTEPSFPTTGGPSPLPNTPACRACRVRHKGCDRGRPSCGECSLRSVDCVWDREGTKKPMPSIGSTQLSGTNVIALEEGEIDGNVDDDKSAGSKRARGTDVPSLKRLRVSGDSLMEALLSSVPRAIGTQAVNRAPTARMIVPSAMPAMPLSTFANIHSDRLARIGSHSPEQSSPTYEPEVTGSNSIQVSATRTSSVKVETKEAHNGFAKPQTRTVPSQFPAPHLPAQTPPFSAALQPVVKLTKRQRRQLAGGSFLPPNQRNRPNATAPAVLHAPAAVRAPAAFTQKSEEARLSSALQYCQTLFEDIMTGRNVPNAAQMGVTAIQHALGNN</sequence>
<dbReference type="InterPro" id="IPR052400">
    <property type="entry name" value="Zn2-C6_fungal_TF"/>
</dbReference>
<dbReference type="PROSITE" id="PS50048">
    <property type="entry name" value="ZN2_CY6_FUNGAL_2"/>
    <property type="match status" value="1"/>
</dbReference>
<dbReference type="AlphaFoldDB" id="A0A4Z1NTX8"/>
<dbReference type="PANTHER" id="PTHR47657">
    <property type="entry name" value="STEROL REGULATORY ELEMENT-BINDING PROTEIN ECM22"/>
    <property type="match status" value="1"/>
</dbReference>
<accession>A0A4Z1NTX8</accession>
<dbReference type="Pfam" id="PF00172">
    <property type="entry name" value="Zn_clus"/>
    <property type="match status" value="2"/>
</dbReference>
<dbReference type="SUPFAM" id="SSF57701">
    <property type="entry name" value="Zn2/Cys6 DNA-binding domain"/>
    <property type="match status" value="2"/>
</dbReference>
<dbReference type="Gene3D" id="4.10.240.10">
    <property type="entry name" value="Zn(2)-C6 fungal-type DNA-binding domain"/>
    <property type="match status" value="1"/>
</dbReference>
<dbReference type="PANTHER" id="PTHR47657:SF10">
    <property type="entry name" value="ZN(II)2CYS6 TRANSCRIPTION FACTOR (EUROFUNG)"/>
    <property type="match status" value="1"/>
</dbReference>
<dbReference type="GO" id="GO:0000981">
    <property type="term" value="F:DNA-binding transcription factor activity, RNA polymerase II-specific"/>
    <property type="evidence" value="ECO:0007669"/>
    <property type="project" value="InterPro"/>
</dbReference>
<evidence type="ECO:0000313" key="5">
    <source>
        <dbReference type="Proteomes" id="UP000298493"/>
    </source>
</evidence>
<feature type="compositionally biased region" description="Polar residues" evidence="2">
    <location>
        <begin position="494"/>
        <end position="515"/>
    </location>
</feature>
<comment type="caution">
    <text evidence="4">The sequence shown here is derived from an EMBL/GenBank/DDBJ whole genome shotgun (WGS) entry which is preliminary data.</text>
</comment>
<evidence type="ECO:0000256" key="2">
    <source>
        <dbReference type="SAM" id="MobiDB-lite"/>
    </source>
</evidence>
<evidence type="ECO:0000313" key="4">
    <source>
        <dbReference type="EMBL" id="TID17981.1"/>
    </source>
</evidence>
<reference evidence="4 5" key="1">
    <citation type="submission" date="2019-04" db="EMBL/GenBank/DDBJ databases">
        <title>High contiguity whole genome sequence and gene annotation resource for two Venturia nashicola isolates.</title>
        <authorList>
            <person name="Prokchorchik M."/>
            <person name="Won K."/>
            <person name="Lee Y."/>
            <person name="Choi E.D."/>
            <person name="Segonzac C."/>
            <person name="Sohn K.H."/>
        </authorList>
    </citation>
    <scope>NUCLEOTIDE SEQUENCE [LARGE SCALE GENOMIC DNA]</scope>
    <source>
        <strain evidence="4 5">PRI2</strain>
    </source>
</reference>
<proteinExistence type="predicted"/>
<dbReference type="InterPro" id="IPR036864">
    <property type="entry name" value="Zn2-C6_fun-type_DNA-bd_sf"/>
</dbReference>
<gene>
    <name evidence="4" type="ORF">E6O75_ATG10626</name>
</gene>
<feature type="region of interest" description="Disordered" evidence="2">
    <location>
        <begin position="405"/>
        <end position="425"/>
    </location>
</feature>
<evidence type="ECO:0000256" key="1">
    <source>
        <dbReference type="ARBA" id="ARBA00023242"/>
    </source>
</evidence>
<dbReference type="EMBL" id="SNSC02000015">
    <property type="protein sequence ID" value="TID17981.1"/>
    <property type="molecule type" value="Genomic_DNA"/>
</dbReference>
<feature type="region of interest" description="Disordered" evidence="2">
    <location>
        <begin position="491"/>
        <end position="515"/>
    </location>
</feature>
<dbReference type="GO" id="GO:0008270">
    <property type="term" value="F:zinc ion binding"/>
    <property type="evidence" value="ECO:0007669"/>
    <property type="project" value="InterPro"/>
</dbReference>
<keyword evidence="1" id="KW-0539">Nucleus</keyword>
<dbReference type="PROSITE" id="PS00463">
    <property type="entry name" value="ZN2_CY6_FUNGAL_1"/>
    <property type="match status" value="1"/>
</dbReference>
<keyword evidence="5" id="KW-1185">Reference proteome</keyword>
<organism evidence="4 5">
    <name type="scientific">Venturia nashicola</name>
    <dbReference type="NCBI Taxonomy" id="86259"/>
    <lineage>
        <taxon>Eukaryota</taxon>
        <taxon>Fungi</taxon>
        <taxon>Dikarya</taxon>
        <taxon>Ascomycota</taxon>
        <taxon>Pezizomycotina</taxon>
        <taxon>Dothideomycetes</taxon>
        <taxon>Pleosporomycetidae</taxon>
        <taxon>Venturiales</taxon>
        <taxon>Venturiaceae</taxon>
        <taxon>Venturia</taxon>
    </lineage>
</organism>
<name>A0A4Z1NTX8_9PEZI</name>
<evidence type="ECO:0000259" key="3">
    <source>
        <dbReference type="PROSITE" id="PS50048"/>
    </source>
</evidence>
<dbReference type="SMART" id="SM00066">
    <property type="entry name" value="GAL4"/>
    <property type="match status" value="2"/>
</dbReference>
<dbReference type="Proteomes" id="UP000298493">
    <property type="component" value="Unassembled WGS sequence"/>
</dbReference>
<feature type="domain" description="Zn(2)-C6 fungal-type" evidence="3">
    <location>
        <begin position="347"/>
        <end position="377"/>
    </location>
</feature>